<dbReference type="Proteomes" id="UP000000599">
    <property type="component" value="Chromosome C"/>
</dbReference>
<feature type="domain" description="TRF2-interacting telomeric protein/Rap1 C-terminal" evidence="11">
    <location>
        <begin position="524"/>
        <end position="616"/>
    </location>
</feature>
<comment type="similarity">
    <text evidence="1 8">Belongs to the RAP1 family.</text>
</comment>
<keyword evidence="2 8" id="KW-0158">Chromosome</keyword>
<gene>
    <name evidence="13" type="ordered locus">DEHA2C13002g</name>
</gene>
<feature type="compositionally biased region" description="Polar residues" evidence="9">
    <location>
        <begin position="439"/>
        <end position="455"/>
    </location>
</feature>
<dbReference type="RefSeq" id="XP_458241.2">
    <property type="nucleotide sequence ID" value="XM_458241.1"/>
</dbReference>
<dbReference type="Pfam" id="PF09197">
    <property type="entry name" value="Rap1-DNA-bind"/>
    <property type="match status" value="1"/>
</dbReference>
<dbReference type="EMBL" id="CR382135">
    <property type="protein sequence ID" value="CAG86317.2"/>
    <property type="molecule type" value="Genomic_DNA"/>
</dbReference>
<dbReference type="KEGG" id="dha:DEHA2C13002g"/>
<dbReference type="SUPFAM" id="SSF46689">
    <property type="entry name" value="Homeodomain-like"/>
    <property type="match status" value="2"/>
</dbReference>
<name>Q6BU78_DEBHA</name>
<dbReference type="VEuPathDB" id="FungiDB:DEHA2C13002g"/>
<dbReference type="GO" id="GO:0010833">
    <property type="term" value="P:telomere maintenance via telomere lengthening"/>
    <property type="evidence" value="ECO:0007669"/>
    <property type="project" value="UniProtKB-UniRule"/>
</dbReference>
<evidence type="ECO:0000313" key="13">
    <source>
        <dbReference type="EMBL" id="CAG86317.2"/>
    </source>
</evidence>
<feature type="domain" description="BRCT" evidence="12">
    <location>
        <begin position="45"/>
        <end position="117"/>
    </location>
</feature>
<evidence type="ECO:0000256" key="1">
    <source>
        <dbReference type="ARBA" id="ARBA00010467"/>
    </source>
</evidence>
<dbReference type="InParanoid" id="Q6BU78"/>
<dbReference type="InterPro" id="IPR021661">
    <property type="entry name" value="Rap1_C"/>
</dbReference>
<dbReference type="GeneID" id="2900077"/>
<keyword evidence="14" id="KW-1185">Reference proteome</keyword>
<dbReference type="Pfam" id="PF11626">
    <property type="entry name" value="Rap1_C"/>
    <property type="match status" value="1"/>
</dbReference>
<proteinExistence type="inferred from homology"/>
<dbReference type="STRING" id="284592.Q6BU78"/>
<dbReference type="OrthoDB" id="435460at2759"/>
<dbReference type="GO" id="GO:0042162">
    <property type="term" value="F:telomeric DNA binding"/>
    <property type="evidence" value="ECO:0007669"/>
    <property type="project" value="TreeGrafter"/>
</dbReference>
<dbReference type="PANTHER" id="PTHR16466:SF6">
    <property type="entry name" value="TELOMERIC REPEAT-BINDING FACTOR 2-INTERACTING PROTEIN 1"/>
    <property type="match status" value="1"/>
</dbReference>
<comment type="function">
    <text evidence="8">Involved in the regulation of telomere length, clustering and has a specific role in telomere position effect (TPE).</text>
</comment>
<dbReference type="FunCoup" id="Q6BU78">
    <property type="interactions" value="1767"/>
</dbReference>
<protein>
    <recommendedName>
        <fullName evidence="8">DNA-binding protein RAP1</fullName>
    </recommendedName>
</protein>
<evidence type="ECO:0000256" key="5">
    <source>
        <dbReference type="ARBA" id="ARBA00023159"/>
    </source>
</evidence>
<dbReference type="InterPro" id="IPR009057">
    <property type="entry name" value="Homeodomain-like_sf"/>
</dbReference>
<evidence type="ECO:0000256" key="9">
    <source>
        <dbReference type="SAM" id="MobiDB-lite"/>
    </source>
</evidence>
<dbReference type="OMA" id="TSHKFFE"/>
<reference evidence="13 14" key="1">
    <citation type="journal article" date="2004" name="Nature">
        <title>Genome evolution in yeasts.</title>
        <authorList>
            <consortium name="Genolevures"/>
            <person name="Dujon B."/>
            <person name="Sherman D."/>
            <person name="Fischer G."/>
            <person name="Durrens P."/>
            <person name="Casaregola S."/>
            <person name="Lafontaine I."/>
            <person name="de Montigny J."/>
            <person name="Marck C."/>
            <person name="Neuveglise C."/>
            <person name="Talla E."/>
            <person name="Goffard N."/>
            <person name="Frangeul L."/>
            <person name="Aigle M."/>
            <person name="Anthouard V."/>
            <person name="Babour A."/>
            <person name="Barbe V."/>
            <person name="Barnay S."/>
            <person name="Blanchin S."/>
            <person name="Beckerich J.M."/>
            <person name="Beyne E."/>
            <person name="Bleykasten C."/>
            <person name="Boisrame A."/>
            <person name="Boyer J."/>
            <person name="Cattolico L."/>
            <person name="Confanioleri F."/>
            <person name="de Daruvar A."/>
            <person name="Despons L."/>
            <person name="Fabre E."/>
            <person name="Fairhead C."/>
            <person name="Ferry-Dumazet H."/>
            <person name="Groppi A."/>
            <person name="Hantraye F."/>
            <person name="Hennequin C."/>
            <person name="Jauniaux N."/>
            <person name="Joyet P."/>
            <person name="Kachouri R."/>
            <person name="Kerrest A."/>
            <person name="Koszul R."/>
            <person name="Lemaire M."/>
            <person name="Lesur I."/>
            <person name="Ma L."/>
            <person name="Muller H."/>
            <person name="Nicaud J.M."/>
            <person name="Nikolski M."/>
            <person name="Oztas S."/>
            <person name="Ozier-Kalogeropoulos O."/>
            <person name="Pellenz S."/>
            <person name="Potier S."/>
            <person name="Richard G.F."/>
            <person name="Straub M.L."/>
            <person name="Suleau A."/>
            <person name="Swennene D."/>
            <person name="Tekaia F."/>
            <person name="Wesolowski-Louvel M."/>
            <person name="Westhof E."/>
            <person name="Wirth B."/>
            <person name="Zeniou-Meyer M."/>
            <person name="Zivanovic I."/>
            <person name="Bolotin-Fukuhara M."/>
            <person name="Thierry A."/>
            <person name="Bouchier C."/>
            <person name="Caudron B."/>
            <person name="Scarpelli C."/>
            <person name="Gaillardin C."/>
            <person name="Weissenbach J."/>
            <person name="Wincker P."/>
            <person name="Souciet J.L."/>
        </authorList>
    </citation>
    <scope>NUCLEOTIDE SEQUENCE [LARGE SCALE GENOMIC DNA]</scope>
    <source>
        <strain evidence="14">ATCC 36239 / CBS 767 / BCRC 21394 / JCM 1990 / NBRC 0083 / IGC 2968</strain>
    </source>
</reference>
<evidence type="ECO:0000256" key="3">
    <source>
        <dbReference type="ARBA" id="ARBA00022895"/>
    </source>
</evidence>
<dbReference type="AlphaFoldDB" id="Q6BU78"/>
<evidence type="ECO:0000256" key="7">
    <source>
        <dbReference type="ARBA" id="ARBA00023242"/>
    </source>
</evidence>
<dbReference type="HOGENOM" id="CLU_507258_0_0_1"/>
<dbReference type="Gene3D" id="1.10.10.60">
    <property type="entry name" value="Homeodomain-like"/>
    <property type="match status" value="2"/>
</dbReference>
<comment type="subunit">
    <text evidence="8">Homodimer.</text>
</comment>
<keyword evidence="3 8" id="KW-0779">Telomere</keyword>
<evidence type="ECO:0000256" key="4">
    <source>
        <dbReference type="ARBA" id="ARBA00023015"/>
    </source>
</evidence>
<sequence>MSFHTIEYSAGMVSPNSNNQLALGNVQSGAAASHGIFTYDGGIPMLFFVPFNDPNRYEYKQKIISHGGIITDTEPNESTGNRIILLSSFNIRGQLCFKLSFIDDSIKNNGVCDLSNYKYQIPEVYDPSSVSGQNKVIKINSEGDGADQNDAAAFSNVLSRNVRPPPMRTSRRFTDLKDEYILKQIRLNPRLRNSHKFFDGLALHDVLKGHTGNSIRSRYRNHLESRLAYVYKTDEDGVLIKSADGKNIRDSLENLPKTLKNRFTALEDFNLCTELIEYSRLKYYEDLESGAVDKDEDGKPKPFDLYQEFTAPVSFFAMMAKNYPSHSYHSWRDRYRKFVRQYGAQKYIDDYNRSIQNGETPEQMKNFTGKKAGLTRGFKELIGSSYNDNYRALPSNENAGDDGAIDEKIKQIRSSNYANAAENAGEHEIQEGEGESNNDIESVIESQSQAESQPQGKGGSLLDSQSTSQMWSDFDIKYLPEGITLEHLLNKNFFKISPNEISTRVETILNDIELAAPAVLLKSFNEIGINDVFTAHLIMAATGDIVNMQVFIDQFLHLIPHLSEDKLYDGLQIEDTDGIWTSKLDNYLLSGSKQDMKKLQAIQSPQSIEARRHFLEKFS</sequence>
<feature type="region of interest" description="Disordered" evidence="9">
    <location>
        <begin position="418"/>
        <end position="464"/>
    </location>
</feature>
<accession>Q6BU78</accession>
<dbReference type="PANTHER" id="PTHR16466">
    <property type="entry name" value="TELOMERE REPEAT-BINDING FACTOR 2-INTERACTING PROTEIN 1"/>
    <property type="match status" value="1"/>
</dbReference>
<keyword evidence="5" id="KW-0010">Activator</keyword>
<dbReference type="GO" id="GO:0070187">
    <property type="term" value="C:shelterin complex"/>
    <property type="evidence" value="ECO:0007669"/>
    <property type="project" value="TreeGrafter"/>
</dbReference>
<keyword evidence="7 8" id="KW-0539">Nucleus</keyword>
<comment type="subcellular location">
    <subcellularLocation>
        <location evidence="8">Nucleus</location>
    </subcellularLocation>
    <subcellularLocation>
        <location evidence="8">Chromosome</location>
        <location evidence="8">Telomere</location>
    </subcellularLocation>
</comment>
<dbReference type="InterPro" id="IPR001357">
    <property type="entry name" value="BRCT_dom"/>
</dbReference>
<evidence type="ECO:0000259" key="10">
    <source>
        <dbReference type="Pfam" id="PF09197"/>
    </source>
</evidence>
<feature type="domain" description="Rap1 DNA-binding" evidence="10">
    <location>
        <begin position="262"/>
        <end position="368"/>
    </location>
</feature>
<evidence type="ECO:0000313" key="14">
    <source>
        <dbReference type="Proteomes" id="UP000000599"/>
    </source>
</evidence>
<dbReference type="InterPro" id="IPR015280">
    <property type="entry name" value="Rap1_DNA-bd"/>
</dbReference>
<evidence type="ECO:0000256" key="8">
    <source>
        <dbReference type="RuleBase" id="RU367107"/>
    </source>
</evidence>
<organism evidence="13 14">
    <name type="scientific">Debaryomyces hansenii (strain ATCC 36239 / CBS 767 / BCRC 21394 / JCM 1990 / NBRC 0083 / IGC 2968)</name>
    <name type="common">Yeast</name>
    <name type="synonym">Torulaspora hansenii</name>
    <dbReference type="NCBI Taxonomy" id="284592"/>
    <lineage>
        <taxon>Eukaryota</taxon>
        <taxon>Fungi</taxon>
        <taxon>Dikarya</taxon>
        <taxon>Ascomycota</taxon>
        <taxon>Saccharomycotina</taxon>
        <taxon>Pichiomycetes</taxon>
        <taxon>Debaryomycetaceae</taxon>
        <taxon>Debaryomyces</taxon>
    </lineage>
</organism>
<dbReference type="Pfam" id="PF16589">
    <property type="entry name" value="BRCT_2"/>
    <property type="match status" value="1"/>
</dbReference>
<evidence type="ECO:0000256" key="2">
    <source>
        <dbReference type="ARBA" id="ARBA00022454"/>
    </source>
</evidence>
<keyword evidence="4" id="KW-0805">Transcription regulation</keyword>
<dbReference type="GO" id="GO:0031848">
    <property type="term" value="P:protection from non-homologous end joining at telomere"/>
    <property type="evidence" value="ECO:0007669"/>
    <property type="project" value="TreeGrafter"/>
</dbReference>
<evidence type="ECO:0000259" key="11">
    <source>
        <dbReference type="Pfam" id="PF11626"/>
    </source>
</evidence>
<evidence type="ECO:0000256" key="6">
    <source>
        <dbReference type="ARBA" id="ARBA00023163"/>
    </source>
</evidence>
<dbReference type="eggNOG" id="ENOG502S85C">
    <property type="taxonomic scope" value="Eukaryota"/>
</dbReference>
<evidence type="ECO:0000259" key="12">
    <source>
        <dbReference type="Pfam" id="PF16589"/>
    </source>
</evidence>
<dbReference type="InterPro" id="IPR039595">
    <property type="entry name" value="TE2IP/Rap1"/>
</dbReference>
<keyword evidence="6" id="KW-0804">Transcription</keyword>
<dbReference type="CDD" id="cd11655">
    <property type="entry name" value="rap1_myb-like"/>
    <property type="match status" value="1"/>
</dbReference>